<evidence type="ECO:0000313" key="2">
    <source>
        <dbReference type="EMBL" id="RQN09419.1"/>
    </source>
</evidence>
<dbReference type="RefSeq" id="WP_124235872.1">
    <property type="nucleotide sequence ID" value="NZ_JBHUFI010000009.1"/>
</dbReference>
<keyword evidence="1" id="KW-0812">Transmembrane</keyword>
<dbReference type="OrthoDB" id="9793746at2"/>
<dbReference type="AlphaFoldDB" id="A0A3N6WPP5"/>
<feature type="transmembrane region" description="Helical" evidence="1">
    <location>
        <begin position="12"/>
        <end position="37"/>
    </location>
</feature>
<feature type="transmembrane region" description="Helical" evidence="1">
    <location>
        <begin position="78"/>
        <end position="98"/>
    </location>
</feature>
<evidence type="ECO:0000313" key="3">
    <source>
        <dbReference type="Proteomes" id="UP000275225"/>
    </source>
</evidence>
<feature type="transmembrane region" description="Helical" evidence="1">
    <location>
        <begin position="162"/>
        <end position="193"/>
    </location>
</feature>
<feature type="transmembrane region" description="Helical" evidence="1">
    <location>
        <begin position="205"/>
        <end position="223"/>
    </location>
</feature>
<feature type="transmembrane region" description="Helical" evidence="1">
    <location>
        <begin position="110"/>
        <end position="130"/>
    </location>
</feature>
<protein>
    <submittedName>
        <fullName evidence="2">DUF368 domain-containing protein</fullName>
    </submittedName>
</protein>
<gene>
    <name evidence="2" type="ORF">EHW97_04040</name>
</gene>
<organism evidence="2 3">
    <name type="scientific">Aeromicrobium camelliae</name>
    <dbReference type="NCBI Taxonomy" id="1538144"/>
    <lineage>
        <taxon>Bacteria</taxon>
        <taxon>Bacillati</taxon>
        <taxon>Actinomycetota</taxon>
        <taxon>Actinomycetes</taxon>
        <taxon>Propionibacteriales</taxon>
        <taxon>Nocardioidaceae</taxon>
        <taxon>Aeromicrobium</taxon>
    </lineage>
</organism>
<evidence type="ECO:0000256" key="1">
    <source>
        <dbReference type="SAM" id="Phobius"/>
    </source>
</evidence>
<sequence>MRAIPRLVDAVRGALIGIAEIIPGVSGGTIALIVGVYETLIDGAGNVVRGLMHLVLDPVRGRGTGEARRHFTQVPWSVMLPVGAGMVIAVVAAARVVAPLVDEHPVESRAFFSGLILVSLLVPARMVGHRWGAREWIRAAVAAIVAFVLTGLPSLSHDDPALWMVAAAAAVAICALVLPGVSGSFILLTLGLYEPTLNAVNERDLVYLATFAVGAMLGLSAFVQVLRWLLRHRRGITLAVATGLMAGSLRALWPWQSDSGGLEAPTDVARPLMLFAAGALAVLVLLVVESALVRRRLATGTASLPTGSAAEQPDQSPTRS</sequence>
<accession>A0A3N6WPP5</accession>
<comment type="caution">
    <text evidence="2">The sequence shown here is derived from an EMBL/GenBank/DDBJ whole genome shotgun (WGS) entry which is preliminary data.</text>
</comment>
<dbReference type="PANTHER" id="PTHR37308">
    <property type="entry name" value="INTEGRAL MEMBRANE PROTEIN"/>
    <property type="match status" value="1"/>
</dbReference>
<dbReference type="PANTHER" id="PTHR37308:SF1">
    <property type="entry name" value="POLYPRENYL-PHOSPHATE TRANSPORTER"/>
    <property type="match status" value="1"/>
</dbReference>
<dbReference type="InterPro" id="IPR007163">
    <property type="entry name" value="VCA0040-like"/>
</dbReference>
<feature type="transmembrane region" description="Helical" evidence="1">
    <location>
        <begin position="235"/>
        <end position="253"/>
    </location>
</feature>
<keyword evidence="1" id="KW-1133">Transmembrane helix</keyword>
<feature type="transmembrane region" description="Helical" evidence="1">
    <location>
        <begin position="273"/>
        <end position="293"/>
    </location>
</feature>
<proteinExistence type="predicted"/>
<name>A0A3N6WPP5_9ACTN</name>
<dbReference type="Pfam" id="PF04018">
    <property type="entry name" value="VCA0040-like"/>
    <property type="match status" value="1"/>
</dbReference>
<reference evidence="2 3" key="1">
    <citation type="submission" date="2018-11" db="EMBL/GenBank/DDBJ databases">
        <authorList>
            <person name="Li F."/>
        </authorList>
    </citation>
    <scope>NUCLEOTIDE SEQUENCE [LARGE SCALE GENOMIC DNA]</scope>
    <source>
        <strain evidence="2 3">YS17T</strain>
    </source>
</reference>
<dbReference type="EMBL" id="RQJX01000003">
    <property type="protein sequence ID" value="RQN09419.1"/>
    <property type="molecule type" value="Genomic_DNA"/>
</dbReference>
<feature type="transmembrane region" description="Helical" evidence="1">
    <location>
        <begin position="136"/>
        <end position="155"/>
    </location>
</feature>
<keyword evidence="1" id="KW-0472">Membrane</keyword>
<dbReference type="Proteomes" id="UP000275225">
    <property type="component" value="Unassembled WGS sequence"/>
</dbReference>
<keyword evidence="3" id="KW-1185">Reference proteome</keyword>